<protein>
    <submittedName>
        <fullName evidence="2">Uncharacterized protein</fullName>
    </submittedName>
</protein>
<name>A0A0B6YBF3_9EUPU</name>
<proteinExistence type="predicted"/>
<evidence type="ECO:0000256" key="1">
    <source>
        <dbReference type="SAM" id="SignalP"/>
    </source>
</evidence>
<accession>A0A0B6YBF3</accession>
<dbReference type="AlphaFoldDB" id="A0A0B6YBF3"/>
<organism evidence="2">
    <name type="scientific">Arion vulgaris</name>
    <dbReference type="NCBI Taxonomy" id="1028688"/>
    <lineage>
        <taxon>Eukaryota</taxon>
        <taxon>Metazoa</taxon>
        <taxon>Spiralia</taxon>
        <taxon>Lophotrochozoa</taxon>
        <taxon>Mollusca</taxon>
        <taxon>Gastropoda</taxon>
        <taxon>Heterobranchia</taxon>
        <taxon>Euthyneura</taxon>
        <taxon>Panpulmonata</taxon>
        <taxon>Eupulmonata</taxon>
        <taxon>Stylommatophora</taxon>
        <taxon>Helicina</taxon>
        <taxon>Arionoidea</taxon>
        <taxon>Arionidae</taxon>
        <taxon>Arion</taxon>
    </lineage>
</organism>
<gene>
    <name evidence="2" type="primary">ORF18125</name>
</gene>
<sequence>MVLFTIVFLGGSTMPLLKFLQSSDKKEMKKRLDGEVSMSKTKEMGDAIDSEHLSEITEDDETHVIKPHMTGFTKLDARYLIPFFTKRFTQQEMRDGRSQVDMLATQWQKEVRAAPSESEDDIDNLEMETSLITASSTASLLQNGTSPIDRI</sequence>
<feature type="signal peptide" evidence="1">
    <location>
        <begin position="1"/>
        <end position="15"/>
    </location>
</feature>
<keyword evidence="1" id="KW-0732">Signal</keyword>
<reference evidence="2" key="1">
    <citation type="submission" date="2014-12" db="EMBL/GenBank/DDBJ databases">
        <title>Insight into the proteome of Arion vulgaris.</title>
        <authorList>
            <person name="Aradska J."/>
            <person name="Bulat T."/>
            <person name="Smidak R."/>
            <person name="Sarate P."/>
            <person name="Gangsoo J."/>
            <person name="Sialana F."/>
            <person name="Bilban M."/>
            <person name="Lubec G."/>
        </authorList>
    </citation>
    <scope>NUCLEOTIDE SEQUENCE</scope>
    <source>
        <tissue evidence="2">Skin</tissue>
    </source>
</reference>
<feature type="chain" id="PRO_5012475186" evidence="1">
    <location>
        <begin position="16"/>
        <end position="151"/>
    </location>
</feature>
<dbReference type="EMBL" id="HACG01005950">
    <property type="protein sequence ID" value="CEK52815.1"/>
    <property type="molecule type" value="Transcribed_RNA"/>
</dbReference>
<evidence type="ECO:0000313" key="2">
    <source>
        <dbReference type="EMBL" id="CEK52815.1"/>
    </source>
</evidence>